<organism evidence="2 3">
    <name type="scientific">Mycolicibacterium fluoranthenivorans</name>
    <dbReference type="NCBI Taxonomy" id="258505"/>
    <lineage>
        <taxon>Bacteria</taxon>
        <taxon>Bacillati</taxon>
        <taxon>Actinomycetota</taxon>
        <taxon>Actinomycetes</taxon>
        <taxon>Mycobacteriales</taxon>
        <taxon>Mycobacteriaceae</taxon>
        <taxon>Mycolicibacterium</taxon>
    </lineage>
</organism>
<evidence type="ECO:0000313" key="2">
    <source>
        <dbReference type="EMBL" id="NIH98099.1"/>
    </source>
</evidence>
<evidence type="ECO:0000313" key="3">
    <source>
        <dbReference type="Proteomes" id="UP000547444"/>
    </source>
</evidence>
<dbReference type="CDD" id="cd04762">
    <property type="entry name" value="HTH_MerR-trunc"/>
    <property type="match status" value="1"/>
</dbReference>
<proteinExistence type="predicted"/>
<protein>
    <submittedName>
        <fullName evidence="2">Excisionase family DNA binding protein</fullName>
    </submittedName>
</protein>
<reference evidence="2 3" key="1">
    <citation type="submission" date="2020-03" db="EMBL/GenBank/DDBJ databases">
        <title>Sequencing the genomes of 1000 actinobacteria strains.</title>
        <authorList>
            <person name="Klenk H.-P."/>
        </authorList>
    </citation>
    <scope>NUCLEOTIDE SEQUENCE [LARGE SCALE GENOMIC DNA]</scope>
    <source>
        <strain evidence="2 3">DSM 44556</strain>
    </source>
</reference>
<dbReference type="InterPro" id="IPR010093">
    <property type="entry name" value="SinI_DNA-bd"/>
</dbReference>
<dbReference type="Pfam" id="PF12728">
    <property type="entry name" value="HTH_17"/>
    <property type="match status" value="1"/>
</dbReference>
<feature type="domain" description="Helix-turn-helix" evidence="1">
    <location>
        <begin position="7"/>
        <end position="54"/>
    </location>
</feature>
<dbReference type="GO" id="GO:0003677">
    <property type="term" value="F:DNA binding"/>
    <property type="evidence" value="ECO:0007669"/>
    <property type="project" value="InterPro"/>
</dbReference>
<comment type="caution">
    <text evidence="2">The sequence shown here is derived from an EMBL/GenBank/DDBJ whole genome shotgun (WGS) entry which is preliminary data.</text>
</comment>
<evidence type="ECO:0000259" key="1">
    <source>
        <dbReference type="Pfam" id="PF12728"/>
    </source>
</evidence>
<dbReference type="NCBIfam" id="TIGR01764">
    <property type="entry name" value="excise"/>
    <property type="match status" value="1"/>
</dbReference>
<dbReference type="Proteomes" id="UP000547444">
    <property type="component" value="Unassembled WGS sequence"/>
</dbReference>
<keyword evidence="3" id="KW-1185">Reference proteome</keyword>
<dbReference type="InterPro" id="IPR041657">
    <property type="entry name" value="HTH_17"/>
</dbReference>
<dbReference type="AlphaFoldDB" id="A0A7X5ZFB7"/>
<dbReference type="SUPFAM" id="SSF46955">
    <property type="entry name" value="Putative DNA-binding domain"/>
    <property type="match status" value="1"/>
</dbReference>
<dbReference type="EMBL" id="JAANOW010000003">
    <property type="protein sequence ID" value="NIH98099.1"/>
    <property type="molecule type" value="Genomic_DNA"/>
</dbReference>
<dbReference type="InterPro" id="IPR009061">
    <property type="entry name" value="DNA-bd_dom_put_sf"/>
</dbReference>
<dbReference type="Gene3D" id="1.10.1660.10">
    <property type="match status" value="1"/>
</dbReference>
<name>A0A7X5ZFB7_9MYCO</name>
<dbReference type="RefSeq" id="WP_167163443.1">
    <property type="nucleotide sequence ID" value="NZ_JAANOW010000003.1"/>
</dbReference>
<gene>
    <name evidence="2" type="ORF">FHU31_005105</name>
</gene>
<accession>A0A7X5ZFB7</accession>
<sequence>MPKVDLITTSGVADRFGVDSSAVRRWVSEGKITPAFTTPGGHYRFRLSDIEALLGVEASA</sequence>